<reference evidence="4 5" key="1">
    <citation type="submission" date="2015-04" db="EMBL/GenBank/DDBJ databases">
        <title>Complete genome sequence of Schizopora paradoxa KUC8140, a cosmopolitan wood degrader in East Asia.</title>
        <authorList>
            <consortium name="DOE Joint Genome Institute"/>
            <person name="Min B."/>
            <person name="Park H."/>
            <person name="Jang Y."/>
            <person name="Kim J.-J."/>
            <person name="Kim K.H."/>
            <person name="Pangilinan J."/>
            <person name="Lipzen A."/>
            <person name="Riley R."/>
            <person name="Grigoriev I.V."/>
            <person name="Spatafora J.W."/>
            <person name="Choi I.-G."/>
        </authorList>
    </citation>
    <scope>NUCLEOTIDE SEQUENCE [LARGE SCALE GENOMIC DNA]</scope>
    <source>
        <strain evidence="4 5">KUC8140</strain>
    </source>
</reference>
<dbReference type="GO" id="GO:0006646">
    <property type="term" value="P:phosphatidylethanolamine biosynthetic process"/>
    <property type="evidence" value="ECO:0007669"/>
    <property type="project" value="TreeGrafter"/>
</dbReference>
<gene>
    <name evidence="4" type="ORF">SCHPADRAFT_917798</name>
</gene>
<evidence type="ECO:0000313" key="5">
    <source>
        <dbReference type="Proteomes" id="UP000053477"/>
    </source>
</evidence>
<evidence type="ECO:0000313" key="4">
    <source>
        <dbReference type="EMBL" id="KLO05283.1"/>
    </source>
</evidence>
<organism evidence="4 5">
    <name type="scientific">Schizopora paradoxa</name>
    <dbReference type="NCBI Taxonomy" id="27342"/>
    <lineage>
        <taxon>Eukaryota</taxon>
        <taxon>Fungi</taxon>
        <taxon>Dikarya</taxon>
        <taxon>Basidiomycota</taxon>
        <taxon>Agaricomycotina</taxon>
        <taxon>Agaricomycetes</taxon>
        <taxon>Hymenochaetales</taxon>
        <taxon>Schizoporaceae</taxon>
        <taxon>Schizopora</taxon>
    </lineage>
</organism>
<evidence type="ECO:0000256" key="1">
    <source>
        <dbReference type="ARBA" id="ARBA00022793"/>
    </source>
</evidence>
<name>A0A0H2R722_9AGAM</name>
<protein>
    <recommendedName>
        <fullName evidence="3">L-tryptophan decarboxylase PsiD-like domain-containing protein</fullName>
    </recommendedName>
</protein>
<evidence type="ECO:0000259" key="3">
    <source>
        <dbReference type="Pfam" id="PF12588"/>
    </source>
</evidence>
<keyword evidence="5" id="KW-1185">Reference proteome</keyword>
<evidence type="ECO:0000256" key="2">
    <source>
        <dbReference type="ARBA" id="ARBA00023239"/>
    </source>
</evidence>
<keyword evidence="2" id="KW-0456">Lyase</keyword>
<feature type="domain" description="L-tryptophan decarboxylase PsiD-like" evidence="3">
    <location>
        <begin position="56"/>
        <end position="173"/>
    </location>
</feature>
<dbReference type="GO" id="GO:0005739">
    <property type="term" value="C:mitochondrion"/>
    <property type="evidence" value="ECO:0007669"/>
    <property type="project" value="TreeGrafter"/>
</dbReference>
<dbReference type="STRING" id="27342.A0A0H2R722"/>
<dbReference type="AlphaFoldDB" id="A0A0H2R722"/>
<sequence length="462" mass="51961">MTTRLAKLSSRFVEGGWLPPTKEAHAAFLKKLISDTDKHKEHLSFERADRDAITTAVLEFRNFIIRDADMFMGFNRMFEQSPDDTGIRNFDHFIQCLNYVLHNAPTFGHFGPPLYMILFRAMDTQGGFTAFLADKLNERFKILLNLWSQFLDSPASTNVLNDEEGGWFHTDAVYAVTSDYTTADGQVMPFDAIFQSDLSKPYWGFTSWDDYFNREFVTEAKPGFPLPRPVGIPPPEPFSDDIIGGACESVLYNIQKDVKRNDAFWIKGEPYSLEHMLRPSLYTILGYDDIVAPFVGGTVLQGFLQVTGYHRWAAPVSGRIVKIVDVPGTYFVQSPAWLPGEEAREESDLDPNDPANHPYVRSLAFITSLTARQLIFIESSNERIGLMCFIAIGMTEVSSCQATVREGQMVQRGDELGMFHFGGSSHALIFRAGVDIIWFDDPQDGDLIKVRSAIGGVKKVPV</sequence>
<dbReference type="PANTHER" id="PTHR10067">
    <property type="entry name" value="PHOSPHATIDYLSERINE DECARBOXYLASE"/>
    <property type="match status" value="1"/>
</dbReference>
<dbReference type="OrthoDB" id="5973539at2759"/>
<dbReference type="InterPro" id="IPR003817">
    <property type="entry name" value="PS_Dcarbxylase"/>
</dbReference>
<dbReference type="Proteomes" id="UP000053477">
    <property type="component" value="Unassembled WGS sequence"/>
</dbReference>
<dbReference type="InParanoid" id="A0A0H2R722"/>
<dbReference type="GO" id="GO:0004609">
    <property type="term" value="F:phosphatidylserine decarboxylase activity"/>
    <property type="evidence" value="ECO:0007669"/>
    <property type="project" value="InterPro"/>
</dbReference>
<dbReference type="Pfam" id="PF02666">
    <property type="entry name" value="PS_Dcarbxylase"/>
    <property type="match status" value="1"/>
</dbReference>
<dbReference type="Pfam" id="PF12588">
    <property type="entry name" value="PSDC"/>
    <property type="match status" value="1"/>
</dbReference>
<proteinExistence type="predicted"/>
<dbReference type="EMBL" id="KQ086332">
    <property type="protein sequence ID" value="KLO05283.1"/>
    <property type="molecule type" value="Genomic_DNA"/>
</dbReference>
<dbReference type="PANTHER" id="PTHR10067:SF9">
    <property type="entry name" value="PHOSPHATIDYLSERINE DECARBOXYLASE FAMILY PROTEIN (AFU_ORTHOLOGUE AFUA_7G01730)"/>
    <property type="match status" value="1"/>
</dbReference>
<accession>A0A0H2R722</accession>
<keyword evidence="1" id="KW-0210">Decarboxylase</keyword>
<dbReference type="InterPro" id="IPR022237">
    <property type="entry name" value="PsiD-like"/>
</dbReference>